<keyword evidence="3" id="KW-1185">Reference proteome</keyword>
<name>A0ABS7QU84_9ACTN</name>
<protein>
    <submittedName>
        <fullName evidence="2">Polysaccharide deacetylase family protein</fullName>
    </submittedName>
</protein>
<dbReference type="Proteomes" id="UP001198565">
    <property type="component" value="Unassembled WGS sequence"/>
</dbReference>
<dbReference type="EMBL" id="JAINVZ010000011">
    <property type="protein sequence ID" value="MBY8886764.1"/>
    <property type="molecule type" value="Genomic_DNA"/>
</dbReference>
<evidence type="ECO:0000259" key="1">
    <source>
        <dbReference type="Pfam" id="PF01522"/>
    </source>
</evidence>
<dbReference type="InterPro" id="IPR002509">
    <property type="entry name" value="NODB_dom"/>
</dbReference>
<dbReference type="Gene3D" id="3.20.20.370">
    <property type="entry name" value="Glycoside hydrolase/deacetylase"/>
    <property type="match status" value="1"/>
</dbReference>
<reference evidence="2 3" key="1">
    <citation type="submission" date="2021-08" db="EMBL/GenBank/DDBJ databases">
        <title>Streptomyces sp. PTM05 isolated from lichen.</title>
        <authorList>
            <person name="Somphong A."/>
            <person name="Phongsopitanun W."/>
            <person name="Tanasupawat S."/>
        </authorList>
    </citation>
    <scope>NUCLEOTIDE SEQUENCE [LARGE SCALE GENOMIC DNA]</scope>
    <source>
        <strain evidence="2 3">Ptm05</strain>
    </source>
</reference>
<dbReference type="PANTHER" id="PTHR43123:SF4">
    <property type="entry name" value="POLYSACCHARIDE DEACETYLASE"/>
    <property type="match status" value="1"/>
</dbReference>
<feature type="domain" description="NodB homology" evidence="1">
    <location>
        <begin position="53"/>
        <end position="161"/>
    </location>
</feature>
<accession>A0ABS7QU84</accession>
<dbReference type="InterPro" id="IPR011330">
    <property type="entry name" value="Glyco_hydro/deAcase_b/a-brl"/>
</dbReference>
<dbReference type="PANTHER" id="PTHR43123">
    <property type="entry name" value="POLYSACCHARIDE DEACETYLASE-RELATED"/>
    <property type="match status" value="1"/>
</dbReference>
<comment type="caution">
    <text evidence="2">The sequence shown here is derived from an EMBL/GenBank/DDBJ whole genome shotgun (WGS) entry which is preliminary data.</text>
</comment>
<evidence type="ECO:0000313" key="3">
    <source>
        <dbReference type="Proteomes" id="UP001198565"/>
    </source>
</evidence>
<sequence length="285" mass="30795">MTAETEWPGGRKVVALVTVALELWSPGHWPAYAPMAAAWPLPGVDDPHSTSWVDYGVTTGIWRLLDVLGDLPATVGVNGLVAERYPETVLAVHEAGHEIAAHSWAQDVVPALLDVAAERATIGRCTDVLRRVTGVRPTGWMSPRATGSRHTAGLLAEAGYRWTGDHADHDLPQVLSTAHGPVVSLMHSDHSDVRDAVAGPYAYRDLHRELLDQLLAAPGPGVFHLTVHAHVGGRPLLAGMVGQILDHIRESGDVWVATHAQAAEHVLTHQIRHTRSDTRDPTHEI</sequence>
<dbReference type="RefSeq" id="WP_222979245.1">
    <property type="nucleotide sequence ID" value="NZ_JAINVZ010000011.1"/>
</dbReference>
<proteinExistence type="predicted"/>
<gene>
    <name evidence="2" type="ORF">K7472_18090</name>
</gene>
<dbReference type="SUPFAM" id="SSF88713">
    <property type="entry name" value="Glycoside hydrolase/deacetylase"/>
    <property type="match status" value="1"/>
</dbReference>
<dbReference type="Pfam" id="PF01522">
    <property type="entry name" value="Polysacc_deac_1"/>
    <property type="match status" value="1"/>
</dbReference>
<organism evidence="2 3">
    <name type="scientific">Streptantibioticus parmotrematis</name>
    <dbReference type="NCBI Taxonomy" id="2873249"/>
    <lineage>
        <taxon>Bacteria</taxon>
        <taxon>Bacillati</taxon>
        <taxon>Actinomycetota</taxon>
        <taxon>Actinomycetes</taxon>
        <taxon>Kitasatosporales</taxon>
        <taxon>Streptomycetaceae</taxon>
        <taxon>Streptantibioticus</taxon>
    </lineage>
</organism>
<evidence type="ECO:0000313" key="2">
    <source>
        <dbReference type="EMBL" id="MBY8886764.1"/>
    </source>
</evidence>